<dbReference type="GO" id="GO:0005634">
    <property type="term" value="C:nucleus"/>
    <property type="evidence" value="ECO:0007669"/>
    <property type="project" value="UniProtKB-SubCell"/>
</dbReference>
<feature type="domain" description="PARP catalytic" evidence="9">
    <location>
        <begin position="1382"/>
        <end position="1578"/>
    </location>
</feature>
<evidence type="ECO:0000313" key="12">
    <source>
        <dbReference type="Proteomes" id="UP000694620"/>
    </source>
</evidence>
<feature type="domain" description="Macro" evidence="10">
    <location>
        <begin position="985"/>
        <end position="1158"/>
    </location>
</feature>
<keyword evidence="3 7" id="KW-0808">Transferase</keyword>
<dbReference type="Proteomes" id="UP000694620">
    <property type="component" value="Chromosome 2"/>
</dbReference>
<evidence type="ECO:0000256" key="2">
    <source>
        <dbReference type="ARBA" id="ARBA00022676"/>
    </source>
</evidence>
<keyword evidence="5" id="KW-0539">Nucleus</keyword>
<dbReference type="EC" id="2.4.2.-" evidence="7"/>
<evidence type="ECO:0000256" key="5">
    <source>
        <dbReference type="ARBA" id="ARBA00023242"/>
    </source>
</evidence>
<dbReference type="InterPro" id="IPR037197">
    <property type="entry name" value="WWE_dom_sf"/>
</dbReference>
<dbReference type="CDD" id="cd02907">
    <property type="entry name" value="Macro_Af1521_BAL-like"/>
    <property type="match status" value="1"/>
</dbReference>
<dbReference type="InterPro" id="IPR002589">
    <property type="entry name" value="Macro_dom"/>
</dbReference>
<dbReference type="GeneTree" id="ENSGT00940000154311"/>
<keyword evidence="2 7" id="KW-0328">Glycosyltransferase</keyword>
<dbReference type="InterPro" id="IPR052056">
    <property type="entry name" value="Mono-ARTD/PARP"/>
</dbReference>
<name>A0A8C4RHZ6_ERPCA</name>
<evidence type="ECO:0000256" key="4">
    <source>
        <dbReference type="ARBA" id="ARBA00023027"/>
    </source>
</evidence>
<dbReference type="PROSITE" id="PS51154">
    <property type="entry name" value="MACRO"/>
    <property type="match status" value="3"/>
</dbReference>
<dbReference type="Pfam" id="PF02825">
    <property type="entry name" value="WWE"/>
    <property type="match status" value="1"/>
</dbReference>
<reference evidence="11" key="3">
    <citation type="submission" date="2025-09" db="UniProtKB">
        <authorList>
            <consortium name="Ensembl"/>
        </authorList>
    </citation>
    <scope>IDENTIFICATION</scope>
</reference>
<protein>
    <recommendedName>
        <fullName evidence="7">Poly [ADP-ribose] polymerase</fullName>
        <shortName evidence="7">PARP</shortName>
        <ecNumber evidence="7">2.4.2.-</ecNumber>
    </recommendedName>
</protein>
<feature type="domain" description="WWE" evidence="8">
    <location>
        <begin position="1298"/>
        <end position="1375"/>
    </location>
</feature>
<reference evidence="11" key="1">
    <citation type="submission" date="2021-06" db="EMBL/GenBank/DDBJ databases">
        <authorList>
            <consortium name="Wellcome Sanger Institute Data Sharing"/>
        </authorList>
    </citation>
    <scope>NUCLEOTIDE SEQUENCE [LARGE SCALE GENOMIC DNA]</scope>
</reference>
<feature type="domain" description="Macro" evidence="10">
    <location>
        <begin position="570"/>
        <end position="755"/>
    </location>
</feature>
<evidence type="ECO:0000313" key="11">
    <source>
        <dbReference type="Ensembl" id="ENSECRP00000002028.1"/>
    </source>
</evidence>
<dbReference type="RefSeq" id="XP_028649415.1">
    <property type="nucleotide sequence ID" value="XM_028793582.2"/>
</dbReference>
<organism evidence="11 12">
    <name type="scientific">Erpetoichthys calabaricus</name>
    <name type="common">Rope fish</name>
    <name type="synonym">Calamoichthys calabaricus</name>
    <dbReference type="NCBI Taxonomy" id="27687"/>
    <lineage>
        <taxon>Eukaryota</taxon>
        <taxon>Metazoa</taxon>
        <taxon>Chordata</taxon>
        <taxon>Craniata</taxon>
        <taxon>Vertebrata</taxon>
        <taxon>Euteleostomi</taxon>
        <taxon>Actinopterygii</taxon>
        <taxon>Polypteriformes</taxon>
        <taxon>Polypteridae</taxon>
        <taxon>Erpetoichthys</taxon>
    </lineage>
</organism>
<keyword evidence="12" id="KW-1185">Reference proteome</keyword>
<dbReference type="SUPFAM" id="SSF52949">
    <property type="entry name" value="Macro domain-like"/>
    <property type="match status" value="3"/>
</dbReference>
<dbReference type="InterPro" id="IPR012317">
    <property type="entry name" value="Poly(ADP-ribose)pol_cat_dom"/>
</dbReference>
<evidence type="ECO:0000256" key="6">
    <source>
        <dbReference type="ARBA" id="ARBA00024347"/>
    </source>
</evidence>
<dbReference type="PROSITE" id="PS51059">
    <property type="entry name" value="PARP_CATALYTIC"/>
    <property type="match status" value="1"/>
</dbReference>
<dbReference type="SUPFAM" id="SSF56399">
    <property type="entry name" value="ADP-ribosylation"/>
    <property type="match status" value="1"/>
</dbReference>
<dbReference type="Gene3D" id="3.40.220.10">
    <property type="entry name" value="Leucine Aminopeptidase, subunit E, domain 1"/>
    <property type="match status" value="3"/>
</dbReference>
<dbReference type="GO" id="GO:1990404">
    <property type="term" value="F:NAD+-protein mono-ADP-ribosyltransferase activity"/>
    <property type="evidence" value="ECO:0007669"/>
    <property type="project" value="TreeGrafter"/>
</dbReference>
<dbReference type="OrthoDB" id="6133115at2759"/>
<dbReference type="SUPFAM" id="SSF117839">
    <property type="entry name" value="WWE domain"/>
    <property type="match status" value="1"/>
</dbReference>
<dbReference type="GeneID" id="114645753"/>
<evidence type="ECO:0000259" key="8">
    <source>
        <dbReference type="PROSITE" id="PS50918"/>
    </source>
</evidence>
<dbReference type="Gene3D" id="3.30.720.50">
    <property type="match status" value="1"/>
</dbReference>
<dbReference type="GO" id="GO:0003714">
    <property type="term" value="F:transcription corepressor activity"/>
    <property type="evidence" value="ECO:0007669"/>
    <property type="project" value="TreeGrafter"/>
</dbReference>
<keyword evidence="4 7" id="KW-0520">NAD</keyword>
<evidence type="ECO:0000259" key="10">
    <source>
        <dbReference type="PROSITE" id="PS51154"/>
    </source>
</evidence>
<dbReference type="Pfam" id="PF01661">
    <property type="entry name" value="Macro"/>
    <property type="match status" value="3"/>
</dbReference>
<dbReference type="InterPro" id="IPR004170">
    <property type="entry name" value="WWE_dom"/>
</dbReference>
<evidence type="ECO:0000256" key="7">
    <source>
        <dbReference type="RuleBase" id="RU362114"/>
    </source>
</evidence>
<dbReference type="GO" id="GO:0005737">
    <property type="term" value="C:cytoplasm"/>
    <property type="evidence" value="ECO:0007669"/>
    <property type="project" value="TreeGrafter"/>
</dbReference>
<dbReference type="Gene3D" id="3.30.70.330">
    <property type="match status" value="1"/>
</dbReference>
<dbReference type="InterPro" id="IPR043472">
    <property type="entry name" value="Macro_dom-like"/>
</dbReference>
<dbReference type="PANTHER" id="PTHR14453">
    <property type="entry name" value="PARP/ZINC FINGER CCCH TYPE DOMAIN CONTAINING PROTEIN"/>
    <property type="match status" value="1"/>
</dbReference>
<dbReference type="Ensembl" id="ENSECRT00000002056.1">
    <property type="protein sequence ID" value="ENSECRP00000002028.1"/>
    <property type="gene ID" value="ENSECRG00000001411.1"/>
</dbReference>
<feature type="domain" description="Macro" evidence="10">
    <location>
        <begin position="775"/>
        <end position="944"/>
    </location>
</feature>
<dbReference type="PANTHER" id="PTHR14453:SF107">
    <property type="entry name" value="POLY [ADP-RIBOSE] POLYMERASE"/>
    <property type="match status" value="1"/>
</dbReference>
<dbReference type="PROSITE" id="PS50918">
    <property type="entry name" value="WWE"/>
    <property type="match status" value="1"/>
</dbReference>
<sequence>MENYPYPVCMEIRNLEEKHKERIACYFRIKRKSGGGECSELKPLQGNVYTISFKDEQAQQRVLDAKDHIINVANETIKITVWKSEEVKPPQEMLAKEDNFGKFKGSDTCSPVSSTNREHTMVQKVDPYLRQYLQDCKDMADELSQQLSQIQCSAQFLAESDNTVLIKMSNGEKSCSENVERIFKSMAEKYKCHFEMDPRKRQILMKMPHLVKKPLQVYNEPTQRTTVIVGPNADIYELLTVVEGVASQDRQGESMKIQLRVSKPKYTLLQDSFEKAMEGQIKISFDGKSAMYLEGTPDAVKKGACKFQEQSKKILEETIDVKSFLKTFLRLKSTQDTLATLLSSQGIAVTMDIDLDVTFFGLSMEMLDNAKKILLTKLLQEEENIPESFKTTSKLEKLKMFVQETENQINTVTTTVKIQEVAQWQRICVAGFTENVRYVIKTLKDYFEDNALRTLEVSLQFPQVASCFHDLLNYKDLQFNGVELQIVETIPPKVNITGPQQLASRVQRSIEKALRSVIVEVLVISKPGAYKYFSESGSTYLSLFSKNHKCVIELKESTSVKELNSSETQRDLCGFELETGLVLSLRQGDITKQKVDVIVNAANELLSHGKGVASAISKAGGSEFQKECSELVKRQGQIKTGTAVLTNAGKLPCKAVIHAVGPNWNDEKDVNRVKQLLGSAIKEALEIAEKRGFQTMALPCVSCGRYKVPIEIGAECVISTVRNFAIIPRKVRSITVVDINRDTLGKFQGACHKLLGKGGAASNQNFKDEKASDVQMSTDDVTKSNLQVEVVLGSLEHQKADALVVPLPHTLDINATKVSKNLIERAGKQLTTKFDESTKSAKFRPGDVVPVQEVPNLECIQVLYLVCLKWDGAQGKALEILKKSFRNCLEHCHFNALQSAAIPVIGPGKILGFPHDVAIKALLEEISQFEKASPSWLKKVKIVIYPDDKVSSKEIQERKCHFDFKDFKMNMETEETSFFHSLTSLVDEITIMMDRVKLQLVFGDISQERSDIIVNSTSFNDPPLGVSKVLLTAAGSEVEQEFENARKNPKNNMVITKAGSLKCKNIVHICWENDLSVIEKRTKEVIELCETLLFRSVSFPAVGTGAGGLNPNAVAKAMLKGISAALTNQNVNTVSVVRIVLFKKDIFESFKSTVESCYGNTKRNEAAKKMKLKEKKKFKTKNDCKPSIDFLSLIPDEDVPPTLFNVIGWDTNYVKAAKDSLESVFNSVYHEESLQDDNIYSLSVQDIQTLLETAKNKSVHVSVDHHGKSRLLLRGLRDDVIYIVQQVQLLVNGFLKKELEKRNQELVRCDVQWYYHEKNQFIPFTLEANFILEEAFSNKSIQVMVTDESMRMFNINLRKMVATTLDSSEKIELKRIENSLVSSFPPSWTPMRDNLFLKTSLDSNSAEFQKVDELFKKTAVNKTAVKIERIQNVFLWQAYQLKKQHLLEKNGDSLVNEMNLFHGTTKDSCSAIERNGFNRSFAGKNGVYYGYGVYFAKNAVYSTKYATPDKQNLCYMYMARVLVGTYTNGKKGMKVPPPRFGNNKNDLFDSLVDSDSDPTVFVVFHDDQVYPEYLVTYY</sequence>
<dbReference type="InterPro" id="IPR057051">
    <property type="entry name" value="PARP14_RPM_1"/>
</dbReference>
<dbReference type="SMART" id="SM00506">
    <property type="entry name" value="A1pp"/>
    <property type="match status" value="2"/>
</dbReference>
<evidence type="ECO:0000256" key="1">
    <source>
        <dbReference type="ARBA" id="ARBA00004123"/>
    </source>
</evidence>
<dbReference type="GO" id="GO:0010629">
    <property type="term" value="P:negative regulation of gene expression"/>
    <property type="evidence" value="ECO:0007669"/>
    <property type="project" value="TreeGrafter"/>
</dbReference>
<evidence type="ECO:0000256" key="3">
    <source>
        <dbReference type="ARBA" id="ARBA00022679"/>
    </source>
</evidence>
<dbReference type="Pfam" id="PF23222">
    <property type="entry name" value="RRM_PARP14_1"/>
    <property type="match status" value="1"/>
</dbReference>
<dbReference type="CDD" id="cd01439">
    <property type="entry name" value="TCCD_inducible_PARP_like"/>
    <property type="match status" value="1"/>
</dbReference>
<reference evidence="11" key="2">
    <citation type="submission" date="2025-08" db="UniProtKB">
        <authorList>
            <consortium name="Ensembl"/>
        </authorList>
    </citation>
    <scope>IDENTIFICATION</scope>
</reference>
<proteinExistence type="inferred from homology"/>
<accession>A0A8C4RHZ6</accession>
<dbReference type="Pfam" id="PF00644">
    <property type="entry name" value="PARP"/>
    <property type="match status" value="1"/>
</dbReference>
<dbReference type="GO" id="GO:0070212">
    <property type="term" value="P:protein poly-ADP-ribosylation"/>
    <property type="evidence" value="ECO:0007669"/>
    <property type="project" value="TreeGrafter"/>
</dbReference>
<evidence type="ECO:0000259" key="9">
    <source>
        <dbReference type="PROSITE" id="PS51059"/>
    </source>
</evidence>
<dbReference type="InterPro" id="IPR012677">
    <property type="entry name" value="Nucleotide-bd_a/b_plait_sf"/>
</dbReference>
<dbReference type="Gene3D" id="3.90.228.10">
    <property type="match status" value="1"/>
</dbReference>
<comment type="similarity">
    <text evidence="6">Belongs to the ARTD/PARP family.</text>
</comment>
<gene>
    <name evidence="11" type="primary">LOC114645753</name>
</gene>
<dbReference type="FunFam" id="3.90.228.10:FF:000008">
    <property type="entry name" value="Poly [ADP-ribose] polymerase"/>
    <property type="match status" value="1"/>
</dbReference>
<comment type="subcellular location">
    <subcellularLocation>
        <location evidence="1">Nucleus</location>
    </subcellularLocation>
</comment>
<dbReference type="GO" id="GO:0003950">
    <property type="term" value="F:NAD+ poly-ADP-ribosyltransferase activity"/>
    <property type="evidence" value="ECO:0007669"/>
    <property type="project" value="UniProtKB-UniRule"/>
</dbReference>